<reference evidence="1" key="2">
    <citation type="journal article" date="2022" name="New Phytol.">
        <title>Evolutionary transition to the ectomycorrhizal habit in the genomes of a hyperdiverse lineage of mushroom-forming fungi.</title>
        <authorList>
            <person name="Looney B."/>
            <person name="Miyauchi S."/>
            <person name="Morin E."/>
            <person name="Drula E."/>
            <person name="Courty P.E."/>
            <person name="Kohler A."/>
            <person name="Kuo A."/>
            <person name="LaButti K."/>
            <person name="Pangilinan J."/>
            <person name="Lipzen A."/>
            <person name="Riley R."/>
            <person name="Andreopoulos W."/>
            <person name="He G."/>
            <person name="Johnson J."/>
            <person name="Nolan M."/>
            <person name="Tritt A."/>
            <person name="Barry K.W."/>
            <person name="Grigoriev I.V."/>
            <person name="Nagy L.G."/>
            <person name="Hibbett D."/>
            <person name="Henrissat B."/>
            <person name="Matheny P.B."/>
            <person name="Labbe J."/>
            <person name="Martin F.M."/>
        </authorList>
    </citation>
    <scope>NUCLEOTIDE SEQUENCE</scope>
    <source>
        <strain evidence="1">HHB10654</strain>
    </source>
</reference>
<evidence type="ECO:0000313" key="2">
    <source>
        <dbReference type="Proteomes" id="UP000814140"/>
    </source>
</evidence>
<sequence length="133" mass="14255">MVNSAATAGKVSTACDYYGCFELVWGKSITYPMYCPKHRNSAKVAPAMCKSCLIRPVHVEQSGHAHPFCDKRCAAAYAGLPPPPPPPAVTGVQCKLDGCSKAVYTTPDGKPSDFCSIMHRKCVHLILLATDTP</sequence>
<keyword evidence="2" id="KW-1185">Reference proteome</keyword>
<name>A0ACB8SJ52_9AGAM</name>
<evidence type="ECO:0000313" key="1">
    <source>
        <dbReference type="EMBL" id="KAI0056252.1"/>
    </source>
</evidence>
<dbReference type="EMBL" id="MU277268">
    <property type="protein sequence ID" value="KAI0056252.1"/>
    <property type="molecule type" value="Genomic_DNA"/>
</dbReference>
<comment type="caution">
    <text evidence="1">The sequence shown here is derived from an EMBL/GenBank/DDBJ whole genome shotgun (WGS) entry which is preliminary data.</text>
</comment>
<protein>
    <submittedName>
        <fullName evidence="1">Uncharacterized protein</fullName>
    </submittedName>
</protein>
<accession>A0ACB8SJ52</accession>
<organism evidence="1 2">
    <name type="scientific">Artomyces pyxidatus</name>
    <dbReference type="NCBI Taxonomy" id="48021"/>
    <lineage>
        <taxon>Eukaryota</taxon>
        <taxon>Fungi</taxon>
        <taxon>Dikarya</taxon>
        <taxon>Basidiomycota</taxon>
        <taxon>Agaricomycotina</taxon>
        <taxon>Agaricomycetes</taxon>
        <taxon>Russulales</taxon>
        <taxon>Auriscalpiaceae</taxon>
        <taxon>Artomyces</taxon>
    </lineage>
</organism>
<reference evidence="1" key="1">
    <citation type="submission" date="2021-03" db="EMBL/GenBank/DDBJ databases">
        <authorList>
            <consortium name="DOE Joint Genome Institute"/>
            <person name="Ahrendt S."/>
            <person name="Looney B.P."/>
            <person name="Miyauchi S."/>
            <person name="Morin E."/>
            <person name="Drula E."/>
            <person name="Courty P.E."/>
            <person name="Chicoki N."/>
            <person name="Fauchery L."/>
            <person name="Kohler A."/>
            <person name="Kuo A."/>
            <person name="Labutti K."/>
            <person name="Pangilinan J."/>
            <person name="Lipzen A."/>
            <person name="Riley R."/>
            <person name="Andreopoulos W."/>
            <person name="He G."/>
            <person name="Johnson J."/>
            <person name="Barry K.W."/>
            <person name="Grigoriev I.V."/>
            <person name="Nagy L."/>
            <person name="Hibbett D."/>
            <person name="Henrissat B."/>
            <person name="Matheny P.B."/>
            <person name="Labbe J."/>
            <person name="Martin F."/>
        </authorList>
    </citation>
    <scope>NUCLEOTIDE SEQUENCE</scope>
    <source>
        <strain evidence="1">HHB10654</strain>
    </source>
</reference>
<proteinExistence type="predicted"/>
<dbReference type="Proteomes" id="UP000814140">
    <property type="component" value="Unassembled WGS sequence"/>
</dbReference>
<gene>
    <name evidence="1" type="ORF">BV25DRAFT_1645155</name>
</gene>